<proteinExistence type="predicted"/>
<dbReference type="AlphaFoldDB" id="A0A1I1Z5H3"/>
<protein>
    <submittedName>
        <fullName evidence="9">ABC-type antimicrobial peptide transport system, permease component</fullName>
    </submittedName>
</protein>
<evidence type="ECO:0000256" key="3">
    <source>
        <dbReference type="ARBA" id="ARBA00022692"/>
    </source>
</evidence>
<dbReference type="Pfam" id="PF12704">
    <property type="entry name" value="MacB_PCD"/>
    <property type="match status" value="2"/>
</dbReference>
<dbReference type="Pfam" id="PF02687">
    <property type="entry name" value="FtsX"/>
    <property type="match status" value="2"/>
</dbReference>
<gene>
    <name evidence="9" type="ORF">SAMN05216167_11221</name>
</gene>
<keyword evidence="10" id="KW-1185">Reference proteome</keyword>
<dbReference type="InterPro" id="IPR003838">
    <property type="entry name" value="ABC3_permease_C"/>
</dbReference>
<feature type="transmembrane region" description="Helical" evidence="6">
    <location>
        <begin position="824"/>
        <end position="843"/>
    </location>
</feature>
<feature type="transmembrane region" description="Helical" evidence="6">
    <location>
        <begin position="381"/>
        <end position="403"/>
    </location>
</feature>
<dbReference type="GO" id="GO:0005886">
    <property type="term" value="C:plasma membrane"/>
    <property type="evidence" value="ECO:0007669"/>
    <property type="project" value="UniProtKB-SubCell"/>
</dbReference>
<feature type="domain" description="ABC3 transporter permease C-terminal" evidence="7">
    <location>
        <begin position="387"/>
        <end position="502"/>
    </location>
</feature>
<dbReference type="InterPro" id="IPR047699">
    <property type="entry name" value="Permease_put_prefix"/>
</dbReference>
<feature type="domain" description="ABC3 transporter permease C-terminal" evidence="7">
    <location>
        <begin position="775"/>
        <end position="882"/>
    </location>
</feature>
<feature type="transmembrane region" description="Helical" evidence="6">
    <location>
        <begin position="428"/>
        <end position="455"/>
    </location>
</feature>
<evidence type="ECO:0000256" key="6">
    <source>
        <dbReference type="SAM" id="Phobius"/>
    </source>
</evidence>
<dbReference type="NCBIfam" id="NF038404">
    <property type="entry name" value="perm_prefix_2"/>
    <property type="match status" value="1"/>
</dbReference>
<dbReference type="InterPro" id="IPR025857">
    <property type="entry name" value="MacB_PCD"/>
</dbReference>
<evidence type="ECO:0000259" key="8">
    <source>
        <dbReference type="Pfam" id="PF12704"/>
    </source>
</evidence>
<dbReference type="InterPro" id="IPR050250">
    <property type="entry name" value="Macrolide_Exporter_MacB"/>
</dbReference>
<dbReference type="PANTHER" id="PTHR30572:SF18">
    <property type="entry name" value="ABC-TYPE MACROLIDE FAMILY EXPORT SYSTEM PERMEASE COMPONENT 2"/>
    <property type="match status" value="1"/>
</dbReference>
<dbReference type="EMBL" id="FOLQ01000012">
    <property type="protein sequence ID" value="SFE26959.1"/>
    <property type="molecule type" value="Genomic_DNA"/>
</dbReference>
<dbReference type="STRING" id="662367.SAMN05216167_11221"/>
<keyword evidence="3 6" id="KW-0812">Transmembrane</keyword>
<keyword evidence="5 6" id="KW-0472">Membrane</keyword>
<evidence type="ECO:0000256" key="5">
    <source>
        <dbReference type="ARBA" id="ARBA00023136"/>
    </source>
</evidence>
<feature type="transmembrane region" description="Helical" evidence="6">
    <location>
        <begin position="858"/>
        <end position="878"/>
    </location>
</feature>
<feature type="domain" description="MacB-like periplasmic core" evidence="8">
    <location>
        <begin position="109"/>
        <end position="328"/>
    </location>
</feature>
<feature type="transmembrane region" description="Helical" evidence="6">
    <location>
        <begin position="110"/>
        <end position="132"/>
    </location>
</feature>
<name>A0A1I1Z5H3_9BACT</name>
<evidence type="ECO:0000256" key="1">
    <source>
        <dbReference type="ARBA" id="ARBA00004651"/>
    </source>
</evidence>
<evidence type="ECO:0000256" key="2">
    <source>
        <dbReference type="ARBA" id="ARBA00022475"/>
    </source>
</evidence>
<evidence type="ECO:0000259" key="7">
    <source>
        <dbReference type="Pfam" id="PF02687"/>
    </source>
</evidence>
<evidence type="ECO:0000256" key="4">
    <source>
        <dbReference type="ARBA" id="ARBA00022989"/>
    </source>
</evidence>
<reference evidence="9 10" key="1">
    <citation type="submission" date="2016-10" db="EMBL/GenBank/DDBJ databases">
        <authorList>
            <person name="de Groot N.N."/>
        </authorList>
    </citation>
    <scope>NUCLEOTIDE SEQUENCE [LARGE SCALE GENOMIC DNA]</scope>
    <source>
        <strain evidence="9 10">DSM 26130</strain>
    </source>
</reference>
<accession>A0A1I1Z5H3</accession>
<feature type="transmembrane region" description="Helical" evidence="6">
    <location>
        <begin position="772"/>
        <end position="794"/>
    </location>
</feature>
<evidence type="ECO:0000313" key="9">
    <source>
        <dbReference type="EMBL" id="SFE26959.1"/>
    </source>
</evidence>
<dbReference type="RefSeq" id="WP_218160595.1">
    <property type="nucleotide sequence ID" value="NZ_FOLQ01000012.1"/>
</dbReference>
<comment type="subcellular location">
    <subcellularLocation>
        <location evidence="1">Cell membrane</location>
        <topology evidence="1">Multi-pass membrane protein</topology>
    </subcellularLocation>
</comment>
<feature type="domain" description="MacB-like periplasmic core" evidence="8">
    <location>
        <begin position="587"/>
        <end position="696"/>
    </location>
</feature>
<organism evidence="9 10">
    <name type="scientific">Spirosoma endophyticum</name>
    <dbReference type="NCBI Taxonomy" id="662367"/>
    <lineage>
        <taxon>Bacteria</taxon>
        <taxon>Pseudomonadati</taxon>
        <taxon>Bacteroidota</taxon>
        <taxon>Cytophagia</taxon>
        <taxon>Cytophagales</taxon>
        <taxon>Cytophagaceae</taxon>
        <taxon>Spirosoma</taxon>
    </lineage>
</organism>
<sequence>MERLKKSNVGPPEPPAWAKGLLGRFSPPGLEDELQGDLLEMYAYWVETIGLRGARWRYALAVLRLIRPFTSSTPKHACHYSQPPTLQSAMIRNYLKIAWRNLRKQKNHTAINLVGMSVAFAASILLLLSAYFEYSYDRFYKNAAYIFRPYLVFNEAESTYKASSLPYPFLPTLKAEFPEINQATRYIASRGKIYYRTKELTKDIRCADPDILTLFSFSMRQGNPSTALNNLSNIVISETMAKDVFGTENPIGKSVLIKGFGDPKTFIVTGIVADAPPNASMQYDAFIRIENQPNYAENKSQWNNRNHTAYVSLKPGVSPTTIDKRLRTFANAYFQELIRDLTKNGARPDERGSVVTVGLQPLTDVHFNTQLTAGQQTGRRYLYILLTIGVVILLIAAINFINLTLAQSFTRAREVGVRKSLGARKSQLFVQLWGEALLICGLSLVLGVGLATWLLPYFNTLFNAKLSLALLTNPLTILAITAGLGLITLLAGGYPALRIASFSTVHTLKGVFTGGKASGLRNSLIITQFSIACTLIICTFVVLRQLHYLREKPLGFIEEQVISLPVGDDINGAAALAQLRNRLVSNPNVIAVSGTAINIGSGLDGGESQSRMGFMFNGKEIVTDWVRVDYDYLKTLGIRLRAGRDFASSFATDSTSAVLVTTTMAKKLGSVNPVGMIFKAGENDNPYQVVGVIDDFHLYRLQNRIEPMTLHLQSRNPIQYILIRTTPQRMLPVMETLKDAWRQIAPKSVFMASFLDENTDRWYQQEERQSQMYGIAASIAILLSCMGLFAIVLLSTEQRTKEIGIRKVLGASVASLVALLSKDFLKLIVIAVVIASSLAWYAMNQWLADFAYKIEMEWWVFVGAGLLAIGIALLTVSFQSVKAALTIPVNSLKSE</sequence>
<feature type="transmembrane region" description="Helical" evidence="6">
    <location>
        <begin position="524"/>
        <end position="543"/>
    </location>
</feature>
<dbReference type="PANTHER" id="PTHR30572">
    <property type="entry name" value="MEMBRANE COMPONENT OF TRANSPORTER-RELATED"/>
    <property type="match status" value="1"/>
</dbReference>
<feature type="transmembrane region" description="Helical" evidence="6">
    <location>
        <begin position="475"/>
        <end position="497"/>
    </location>
</feature>
<keyword evidence="4 6" id="KW-1133">Transmembrane helix</keyword>
<dbReference type="GO" id="GO:0022857">
    <property type="term" value="F:transmembrane transporter activity"/>
    <property type="evidence" value="ECO:0007669"/>
    <property type="project" value="TreeGrafter"/>
</dbReference>
<dbReference type="Proteomes" id="UP000198598">
    <property type="component" value="Unassembled WGS sequence"/>
</dbReference>
<keyword evidence="2" id="KW-1003">Cell membrane</keyword>
<evidence type="ECO:0000313" key="10">
    <source>
        <dbReference type="Proteomes" id="UP000198598"/>
    </source>
</evidence>